<gene>
    <name evidence="6" type="ORF">E5986_04535</name>
</gene>
<dbReference type="EMBL" id="SSTJ01000004">
    <property type="protein sequence ID" value="THG37643.1"/>
    <property type="molecule type" value="Genomic_DNA"/>
</dbReference>
<organism evidence="6 7">
    <name type="scientific">Adlercreutzia caecimuris</name>
    <dbReference type="NCBI Taxonomy" id="671266"/>
    <lineage>
        <taxon>Bacteria</taxon>
        <taxon>Bacillati</taxon>
        <taxon>Actinomycetota</taxon>
        <taxon>Coriobacteriia</taxon>
        <taxon>Eggerthellales</taxon>
        <taxon>Eggerthellaceae</taxon>
        <taxon>Adlercreutzia</taxon>
    </lineage>
</organism>
<evidence type="ECO:0000256" key="4">
    <source>
        <dbReference type="ARBA" id="ARBA00023163"/>
    </source>
</evidence>
<dbReference type="SUPFAM" id="SSF46785">
    <property type="entry name" value="Winged helix' DNA-binding domain"/>
    <property type="match status" value="1"/>
</dbReference>
<dbReference type="PROSITE" id="PS50931">
    <property type="entry name" value="HTH_LYSR"/>
    <property type="match status" value="1"/>
</dbReference>
<accession>A0A4S4G302</accession>
<dbReference type="InterPro" id="IPR036388">
    <property type="entry name" value="WH-like_DNA-bd_sf"/>
</dbReference>
<dbReference type="InterPro" id="IPR036390">
    <property type="entry name" value="WH_DNA-bd_sf"/>
</dbReference>
<evidence type="ECO:0000256" key="3">
    <source>
        <dbReference type="ARBA" id="ARBA00023125"/>
    </source>
</evidence>
<dbReference type="AlphaFoldDB" id="A0A4S4G302"/>
<dbReference type="InterPro" id="IPR005119">
    <property type="entry name" value="LysR_subst-bd"/>
</dbReference>
<evidence type="ECO:0000313" key="7">
    <source>
        <dbReference type="Proteomes" id="UP000308978"/>
    </source>
</evidence>
<name>A0A4S4G302_9ACTN</name>
<comment type="similarity">
    <text evidence="1">Belongs to the LysR transcriptional regulatory family.</text>
</comment>
<dbReference type="InterPro" id="IPR050950">
    <property type="entry name" value="HTH-type_LysR_regulators"/>
</dbReference>
<dbReference type="CDD" id="cd05466">
    <property type="entry name" value="PBP2_LTTR_substrate"/>
    <property type="match status" value="1"/>
</dbReference>
<keyword evidence="2" id="KW-0805">Transcription regulation</keyword>
<keyword evidence="4" id="KW-0804">Transcription</keyword>
<keyword evidence="3" id="KW-0238">DNA-binding</keyword>
<feature type="domain" description="HTH lysR-type" evidence="5">
    <location>
        <begin position="81"/>
        <end position="138"/>
    </location>
</feature>
<dbReference type="GO" id="GO:0005829">
    <property type="term" value="C:cytosol"/>
    <property type="evidence" value="ECO:0007669"/>
    <property type="project" value="TreeGrafter"/>
</dbReference>
<reference evidence="6 7" key="1">
    <citation type="submission" date="2019-04" db="EMBL/GenBank/DDBJ databases">
        <title>Microbes associate with the intestines of laboratory mice.</title>
        <authorList>
            <person name="Navarre W."/>
            <person name="Wong E."/>
            <person name="Huang K.C."/>
            <person name="Tropini C."/>
            <person name="Ng K."/>
            <person name="Yu B."/>
        </authorList>
    </citation>
    <scope>NUCLEOTIDE SEQUENCE [LARGE SCALE GENOMIC DNA]</scope>
    <source>
        <strain evidence="6 7">NM80_B27</strain>
    </source>
</reference>
<dbReference type="Pfam" id="PF00126">
    <property type="entry name" value="HTH_1"/>
    <property type="match status" value="1"/>
</dbReference>
<sequence>MFLAMSSSSLTNCLVSDKDSGAGALRRCSPRCPSGNYESTGVRGRRRKRFLRGRKEVVLACRGFGPILGMKEEKRKGAGDMDIRSIRCFCLAYEWGSIGKAAQHAYFTRQGMSQVLRNLEAEVKQPLFVRGPQGLTPTDLAHSIYPKAVELIKSHDEIQSLCFPQEASREPVRLCVASGVLFSIPVDAFVQDFAEACPDIALMIDTVEPPLARRCVEEGAEDIALVSVAIPHSEALQGISLCEVPLYAAVHESLLPLGTARGLCSFEGLRWFGVSEAFPTDALVAELARERGVRLDLSFEQHDYQLILEQVRQRKGACAIPAHYVHQFCQDGIVAVDLGTPRFSWEIQALVRKEETSSSSVRAVVEHLREFCARL</sequence>
<evidence type="ECO:0000256" key="1">
    <source>
        <dbReference type="ARBA" id="ARBA00009437"/>
    </source>
</evidence>
<dbReference type="Proteomes" id="UP000308978">
    <property type="component" value="Unassembled WGS sequence"/>
</dbReference>
<dbReference type="Pfam" id="PF03466">
    <property type="entry name" value="LysR_substrate"/>
    <property type="match status" value="1"/>
</dbReference>
<dbReference type="GO" id="GO:0003700">
    <property type="term" value="F:DNA-binding transcription factor activity"/>
    <property type="evidence" value="ECO:0007669"/>
    <property type="project" value="InterPro"/>
</dbReference>
<dbReference type="PANTHER" id="PTHR30419">
    <property type="entry name" value="HTH-TYPE TRANSCRIPTIONAL REGULATOR YBHD"/>
    <property type="match status" value="1"/>
</dbReference>
<protein>
    <submittedName>
        <fullName evidence="6">LysR family transcriptional regulator</fullName>
    </submittedName>
</protein>
<comment type="caution">
    <text evidence="6">The sequence shown here is derived from an EMBL/GenBank/DDBJ whole genome shotgun (WGS) entry which is preliminary data.</text>
</comment>
<proteinExistence type="inferred from homology"/>
<dbReference type="PANTHER" id="PTHR30419:SF8">
    <property type="entry name" value="NITROGEN ASSIMILATION TRANSCRIPTIONAL ACTIVATOR-RELATED"/>
    <property type="match status" value="1"/>
</dbReference>
<evidence type="ECO:0000256" key="2">
    <source>
        <dbReference type="ARBA" id="ARBA00023015"/>
    </source>
</evidence>
<dbReference type="Gene3D" id="1.10.10.10">
    <property type="entry name" value="Winged helix-like DNA-binding domain superfamily/Winged helix DNA-binding domain"/>
    <property type="match status" value="1"/>
</dbReference>
<evidence type="ECO:0000313" key="6">
    <source>
        <dbReference type="EMBL" id="THG37643.1"/>
    </source>
</evidence>
<dbReference type="SUPFAM" id="SSF53850">
    <property type="entry name" value="Periplasmic binding protein-like II"/>
    <property type="match status" value="1"/>
</dbReference>
<dbReference type="GO" id="GO:0003677">
    <property type="term" value="F:DNA binding"/>
    <property type="evidence" value="ECO:0007669"/>
    <property type="project" value="UniProtKB-KW"/>
</dbReference>
<dbReference type="InterPro" id="IPR000847">
    <property type="entry name" value="LysR_HTH_N"/>
</dbReference>
<evidence type="ECO:0000259" key="5">
    <source>
        <dbReference type="PROSITE" id="PS50931"/>
    </source>
</evidence>
<dbReference type="Gene3D" id="3.40.190.290">
    <property type="match status" value="1"/>
</dbReference>